<accession>A0A2V4V9T2</accession>
<evidence type="ECO:0000256" key="10">
    <source>
        <dbReference type="PIRSR" id="PIRSR600101-2"/>
    </source>
</evidence>
<keyword evidence="12" id="KW-0732">Signal</keyword>
<organism evidence="13 14">
    <name type="scientific">Psychrobacter fozii</name>
    <dbReference type="NCBI Taxonomy" id="198480"/>
    <lineage>
        <taxon>Bacteria</taxon>
        <taxon>Pseudomonadati</taxon>
        <taxon>Pseudomonadota</taxon>
        <taxon>Gammaproteobacteria</taxon>
        <taxon>Moraxellales</taxon>
        <taxon>Moraxellaceae</taxon>
        <taxon>Psychrobacter</taxon>
    </lineage>
</organism>
<dbReference type="PROSITE" id="PS00462">
    <property type="entry name" value="G_GLU_TRANSPEPTIDASE"/>
    <property type="match status" value="1"/>
</dbReference>
<evidence type="ECO:0000313" key="13">
    <source>
        <dbReference type="EMBL" id="PYE39208.1"/>
    </source>
</evidence>
<dbReference type="EMBL" id="QJSU01000004">
    <property type="protein sequence ID" value="PYE39208.1"/>
    <property type="molecule type" value="Genomic_DNA"/>
</dbReference>
<sequence length="655" mass="69519">MSHLPSHLHHATQQPKLKKKLLLNHRTLLITGALLLSVSAHALEPMASTNSINNSSINNTSINTSAINLAVMADNPTVLSETKRITTTKSSKLTATTNTTNNTNGDQAIYSADAIHHPVWAKNGMVATQEALASDIGLQILKQGGNAVDASVAVGFALAVTLPRAGNIGGGGFMMIYDAKQGKTVALDYREKAPSSASRDMYLDAEGNAVSDLSRYHGLAVGVPGTVAGLLKALDEHGTMSRGQIMAPAIALAEDGIEVTAGLSESLTALSDRLQKWPSTKKVFFKPDGSVYQPGERLKQPELARSLKLIAAQGADGFYKGETASKIVKAVNEAGGRMSLQDLANYNAVARTPVKGNYRGYEIVSMPPPSSGGIHIIQILNILEGYPLKDYGQNSAQTIHLMAEAMQLAYADRAEYLGDADFVDVPVSGLTARPYADKLRTLIDPNKATPAATIKANNPLPYESDQTTHFSIVDKDGNAVANTYTLNFSYGTGLVADGTGILLNNEMDDFSAKPGVPNGYGLLGGEANSVEADKRPLSSMSPTLVFKDSKPYIVTGSPGGSRIITTVTQVISNVIDHDMNIAEATHAPRIHDQWLPDEIRIEKALNIDTIKKLESMGHTVSPQSAMGSTQSIMITPSGVYGSSDPRIVDAAVVGY</sequence>
<evidence type="ECO:0000256" key="9">
    <source>
        <dbReference type="PIRSR" id="PIRSR600101-1"/>
    </source>
</evidence>
<dbReference type="FunFam" id="3.60.20.40:FF:000003">
    <property type="entry name" value="Gamma-glutamyltranspeptidase"/>
    <property type="match status" value="1"/>
</dbReference>
<dbReference type="OrthoDB" id="5297205at2"/>
<dbReference type="Gene3D" id="1.10.246.130">
    <property type="match status" value="1"/>
</dbReference>
<dbReference type="GO" id="GO:0006751">
    <property type="term" value="P:glutathione catabolic process"/>
    <property type="evidence" value="ECO:0007669"/>
    <property type="project" value="UniProtKB-UniRule"/>
</dbReference>
<dbReference type="InterPro" id="IPR051792">
    <property type="entry name" value="GGT_bact"/>
</dbReference>
<dbReference type="GO" id="GO:0103068">
    <property type="term" value="F:leukotriene C4 gamma-glutamyl transferase activity"/>
    <property type="evidence" value="ECO:0007669"/>
    <property type="project" value="UniProtKB-EC"/>
</dbReference>
<dbReference type="AlphaFoldDB" id="A0A2V4V9T2"/>
<dbReference type="PANTHER" id="PTHR43199:SF1">
    <property type="entry name" value="GLUTATHIONE HYDROLASE PROENZYME"/>
    <property type="match status" value="1"/>
</dbReference>
<feature type="chain" id="PRO_5016134779" description="Glutathione hydrolase proenzyme" evidence="12">
    <location>
        <begin position="43"/>
        <end position="655"/>
    </location>
</feature>
<feature type="binding site" evidence="10">
    <location>
        <position position="509"/>
    </location>
    <ligand>
        <name>L-glutamate</name>
        <dbReference type="ChEBI" id="CHEBI:29985"/>
    </ligand>
</feature>
<dbReference type="InterPro" id="IPR029055">
    <property type="entry name" value="Ntn_hydrolases_N"/>
</dbReference>
<proteinExistence type="inferred from homology"/>
<keyword evidence="5 11" id="KW-0378">Hydrolase</keyword>
<dbReference type="SUPFAM" id="SSF56235">
    <property type="entry name" value="N-terminal nucleophile aminohydrolases (Ntn hydrolases)"/>
    <property type="match status" value="1"/>
</dbReference>
<reference evidence="13 14" key="1">
    <citation type="submission" date="2018-06" db="EMBL/GenBank/DDBJ databases">
        <title>Genomic Encyclopedia of Type Strains, Phase III (KMG-III): the genomes of soil and plant-associated and newly described type strains.</title>
        <authorList>
            <person name="Whitman W."/>
        </authorList>
    </citation>
    <scope>NUCLEOTIDE SEQUENCE [LARGE SCALE GENOMIC DNA]</scope>
    <source>
        <strain evidence="13 14">CECT 5889</strain>
    </source>
</reference>
<dbReference type="EC" id="2.3.2.2" evidence="11"/>
<evidence type="ECO:0000256" key="1">
    <source>
        <dbReference type="ARBA" id="ARBA00001049"/>
    </source>
</evidence>
<evidence type="ECO:0000256" key="8">
    <source>
        <dbReference type="ARBA" id="ARBA00047417"/>
    </source>
</evidence>
<evidence type="ECO:0000256" key="6">
    <source>
        <dbReference type="ARBA" id="ARBA00023145"/>
    </source>
</evidence>
<dbReference type="PANTHER" id="PTHR43199">
    <property type="entry name" value="GLUTATHIONE HYDROLASE"/>
    <property type="match status" value="1"/>
</dbReference>
<dbReference type="Gene3D" id="3.60.20.40">
    <property type="match status" value="1"/>
</dbReference>
<evidence type="ECO:0000256" key="2">
    <source>
        <dbReference type="ARBA" id="ARBA00001089"/>
    </source>
</evidence>
<comment type="catalytic activity">
    <reaction evidence="8 11">
        <text>an N-terminal (5-L-glutamyl)-[peptide] + an alpha-amino acid = 5-L-glutamyl amino acid + an N-terminal L-alpha-aminoacyl-[peptide]</text>
        <dbReference type="Rhea" id="RHEA:23904"/>
        <dbReference type="Rhea" id="RHEA-COMP:9780"/>
        <dbReference type="Rhea" id="RHEA-COMP:9795"/>
        <dbReference type="ChEBI" id="CHEBI:77644"/>
        <dbReference type="ChEBI" id="CHEBI:78597"/>
        <dbReference type="ChEBI" id="CHEBI:78599"/>
        <dbReference type="ChEBI" id="CHEBI:78608"/>
        <dbReference type="EC" id="2.3.2.2"/>
    </reaction>
</comment>
<dbReference type="InterPro" id="IPR043138">
    <property type="entry name" value="GGT_lsub"/>
</dbReference>
<evidence type="ECO:0000256" key="7">
    <source>
        <dbReference type="ARBA" id="ARBA00023315"/>
    </source>
</evidence>
<name>A0A2V4V9T2_9GAMM</name>
<dbReference type="PRINTS" id="PR01210">
    <property type="entry name" value="GGTRANSPTASE"/>
</dbReference>
<feature type="active site" description="Nucleophile" evidence="9">
    <location>
        <position position="467"/>
    </location>
</feature>
<dbReference type="EC" id="3.4.19.13" evidence="11"/>
<evidence type="ECO:0000256" key="12">
    <source>
        <dbReference type="SAM" id="SignalP"/>
    </source>
</evidence>
<feature type="binding site" evidence="10">
    <location>
        <begin position="485"/>
        <end position="487"/>
    </location>
    <ligand>
        <name>L-glutamate</name>
        <dbReference type="ChEBI" id="CHEBI:29985"/>
    </ligand>
</feature>
<keyword evidence="4 11" id="KW-0808">Transferase</keyword>
<dbReference type="InterPro" id="IPR000101">
    <property type="entry name" value="GGT_peptidase"/>
</dbReference>
<comment type="pathway">
    <text evidence="11">Sulfur metabolism; glutathione metabolism.</text>
</comment>
<keyword evidence="6 11" id="KW-0865">Zymogen</keyword>
<feature type="binding site" evidence="10">
    <location>
        <position position="190"/>
    </location>
    <ligand>
        <name>L-glutamate</name>
        <dbReference type="ChEBI" id="CHEBI:29985"/>
    </ligand>
</feature>
<dbReference type="NCBIfam" id="TIGR00066">
    <property type="entry name" value="g_glut_trans"/>
    <property type="match status" value="1"/>
</dbReference>
<dbReference type="InterPro" id="IPR043137">
    <property type="entry name" value="GGT_ssub_C"/>
</dbReference>
<comment type="catalytic activity">
    <reaction evidence="2 11">
        <text>glutathione + H2O = L-cysteinylglycine + L-glutamate</text>
        <dbReference type="Rhea" id="RHEA:28807"/>
        <dbReference type="ChEBI" id="CHEBI:15377"/>
        <dbReference type="ChEBI" id="CHEBI:29985"/>
        <dbReference type="ChEBI" id="CHEBI:57925"/>
        <dbReference type="ChEBI" id="CHEBI:61694"/>
        <dbReference type="EC" id="3.4.19.13"/>
    </reaction>
</comment>
<comment type="catalytic activity">
    <reaction evidence="1 11">
        <text>an S-substituted glutathione + H2O = an S-substituted L-cysteinylglycine + L-glutamate</text>
        <dbReference type="Rhea" id="RHEA:59468"/>
        <dbReference type="ChEBI" id="CHEBI:15377"/>
        <dbReference type="ChEBI" id="CHEBI:29985"/>
        <dbReference type="ChEBI" id="CHEBI:90779"/>
        <dbReference type="ChEBI" id="CHEBI:143103"/>
        <dbReference type="EC" id="3.4.19.13"/>
    </reaction>
</comment>
<evidence type="ECO:0000256" key="11">
    <source>
        <dbReference type="RuleBase" id="RU368036"/>
    </source>
</evidence>
<evidence type="ECO:0000313" key="14">
    <source>
        <dbReference type="Proteomes" id="UP000247746"/>
    </source>
</evidence>
<comment type="caution">
    <text evidence="13">The sequence shown here is derived from an EMBL/GenBank/DDBJ whole genome shotgun (WGS) entry which is preliminary data.</text>
</comment>
<dbReference type="Pfam" id="PF01019">
    <property type="entry name" value="G_glu_transpept"/>
    <property type="match status" value="1"/>
</dbReference>
<keyword evidence="11" id="KW-0317">Glutathione biosynthesis</keyword>
<feature type="binding site" evidence="10">
    <location>
        <position position="560"/>
    </location>
    <ligand>
        <name>L-glutamate</name>
        <dbReference type="ChEBI" id="CHEBI:29985"/>
    </ligand>
</feature>
<dbReference type="InterPro" id="IPR055262">
    <property type="entry name" value="GGT_CS"/>
</dbReference>
<comment type="similarity">
    <text evidence="3 11">Belongs to the gamma-glutamyltransferase family.</text>
</comment>
<evidence type="ECO:0000256" key="5">
    <source>
        <dbReference type="ARBA" id="ARBA00022801"/>
    </source>
</evidence>
<protein>
    <recommendedName>
        <fullName evidence="11">Glutathione hydrolase proenzyme</fullName>
        <ecNumber evidence="11">2.3.2.2</ecNumber>
        <ecNumber evidence="11">3.4.19.13</ecNumber>
    </recommendedName>
    <component>
        <recommendedName>
            <fullName evidence="11">Glutathione hydrolase large chain</fullName>
        </recommendedName>
    </component>
    <component>
        <recommendedName>
            <fullName evidence="11">Glutathione hydrolase small chain</fullName>
        </recommendedName>
    </component>
</protein>
<evidence type="ECO:0000256" key="4">
    <source>
        <dbReference type="ARBA" id="ARBA00022679"/>
    </source>
</evidence>
<gene>
    <name evidence="13" type="ORF">DFP82_10420</name>
</gene>
<comment type="PTM">
    <text evidence="11">Cleaved by autocatalysis into a large and a small subunit.</text>
</comment>
<feature type="signal peptide" evidence="12">
    <location>
        <begin position="1"/>
        <end position="42"/>
    </location>
</feature>
<dbReference type="GO" id="GO:0036374">
    <property type="term" value="F:glutathione hydrolase activity"/>
    <property type="evidence" value="ECO:0007669"/>
    <property type="project" value="UniProtKB-UniRule"/>
</dbReference>
<evidence type="ECO:0000256" key="3">
    <source>
        <dbReference type="ARBA" id="ARBA00009381"/>
    </source>
</evidence>
<dbReference type="UniPathway" id="UPA00204"/>
<keyword evidence="14" id="KW-1185">Reference proteome</keyword>
<dbReference type="Proteomes" id="UP000247746">
    <property type="component" value="Unassembled WGS sequence"/>
</dbReference>
<dbReference type="GO" id="GO:0006750">
    <property type="term" value="P:glutathione biosynthetic process"/>
    <property type="evidence" value="ECO:0007669"/>
    <property type="project" value="UniProtKB-KW"/>
</dbReference>
<keyword evidence="7 11" id="KW-0012">Acyltransferase</keyword>
<comment type="subunit">
    <text evidence="11">This enzyme consists of two polypeptide chains, which are synthesized in precursor form from a single polypeptide.</text>
</comment>
<feature type="binding site" evidence="10">
    <location>
        <begin position="538"/>
        <end position="539"/>
    </location>
    <ligand>
        <name>L-glutamate</name>
        <dbReference type="ChEBI" id="CHEBI:29985"/>
    </ligand>
</feature>
<dbReference type="RefSeq" id="WP_110922875.1">
    <property type="nucleotide sequence ID" value="NZ_QJSU01000004.1"/>
</dbReference>